<evidence type="ECO:0000256" key="2">
    <source>
        <dbReference type="ARBA" id="ARBA00023315"/>
    </source>
</evidence>
<dbReference type="SUPFAM" id="SSF51161">
    <property type="entry name" value="Trimeric LpxA-like enzymes"/>
    <property type="match status" value="1"/>
</dbReference>
<organism evidence="3 4">
    <name type="scientific">Adhaeribacter soli</name>
    <dbReference type="NCBI Taxonomy" id="2607655"/>
    <lineage>
        <taxon>Bacteria</taxon>
        <taxon>Pseudomonadati</taxon>
        <taxon>Bacteroidota</taxon>
        <taxon>Cytophagia</taxon>
        <taxon>Cytophagales</taxon>
        <taxon>Hymenobacteraceae</taxon>
        <taxon>Adhaeribacter</taxon>
    </lineage>
</organism>
<dbReference type="EMBL" id="VTWT01000005">
    <property type="protein sequence ID" value="KAA9333657.1"/>
    <property type="molecule type" value="Genomic_DNA"/>
</dbReference>
<protein>
    <submittedName>
        <fullName evidence="3">Glucose-1-phosphate thymidylyltransferase</fullName>
    </submittedName>
</protein>
<dbReference type="Pfam" id="PF13562">
    <property type="entry name" value="NTP_transf_4"/>
    <property type="match status" value="1"/>
</dbReference>
<accession>A0A5N1IV60</accession>
<evidence type="ECO:0000256" key="1">
    <source>
        <dbReference type="ARBA" id="ARBA00022679"/>
    </source>
</evidence>
<evidence type="ECO:0000313" key="4">
    <source>
        <dbReference type="Proteomes" id="UP000326570"/>
    </source>
</evidence>
<dbReference type="CDD" id="cd05635">
    <property type="entry name" value="LbH_unknown"/>
    <property type="match status" value="1"/>
</dbReference>
<dbReference type="GO" id="GO:0016746">
    <property type="term" value="F:acyltransferase activity"/>
    <property type="evidence" value="ECO:0007669"/>
    <property type="project" value="UniProtKB-KW"/>
</dbReference>
<evidence type="ECO:0000313" key="3">
    <source>
        <dbReference type="EMBL" id="KAA9333657.1"/>
    </source>
</evidence>
<dbReference type="InterPro" id="IPR023917">
    <property type="entry name" value="Bifunctiontional_GlmU_bac-type"/>
</dbReference>
<dbReference type="GO" id="GO:0016779">
    <property type="term" value="F:nucleotidyltransferase activity"/>
    <property type="evidence" value="ECO:0007669"/>
    <property type="project" value="UniProtKB-ARBA"/>
</dbReference>
<gene>
    <name evidence="3" type="ORF">F0P94_10435</name>
</gene>
<dbReference type="Gene3D" id="2.160.10.10">
    <property type="entry name" value="Hexapeptide repeat proteins"/>
    <property type="match status" value="1"/>
</dbReference>
<dbReference type="InterPro" id="IPR050065">
    <property type="entry name" value="GlmU-like"/>
</dbReference>
<keyword evidence="2" id="KW-0012">Acyltransferase</keyword>
<keyword evidence="1 3" id="KW-0808">Transferase</keyword>
<sequence>MMNLILFDEPAIRQNLLPFTFTRPVADIRVGILTIAEKWAHFAKQPVSFLTQRYLQAKFSDKTAAANIYVNGAVFPDEFLAADIAALTPGEALMHEGRLIALNAGAEFFGLPEHLYDHEPATRRELVQPHIVLQQPWEIFVFNAAQIRADFKLVTAGRESQPVNDRHTIVYGEENIFIEEGVKIRAAVLNAESGPIYLGKNSEVQEGSLIKGPFALCEGSVVNMGAKMRGDTTVGPHSKVGGEISNSVLFAHSNKGHDGFLGNSVIGEWCNLGADTNTSNLKNNYADVKLWSHAQGGFKNTGLQFCGLMMGDHSKCGINTMFNTGTVTGVSANIFGSGFPRNFIPSFAWGGVSGFETYQLRKVFEVAEKVMARRGKVLDQTEKDILTHVFEETAASRNF</sequence>
<proteinExistence type="predicted"/>
<keyword evidence="4" id="KW-1185">Reference proteome</keyword>
<dbReference type="InterPro" id="IPR011004">
    <property type="entry name" value="Trimer_LpxA-like_sf"/>
</dbReference>
<name>A0A5N1IV60_9BACT</name>
<dbReference type="PANTHER" id="PTHR43584">
    <property type="entry name" value="NUCLEOTIDYL TRANSFERASE"/>
    <property type="match status" value="1"/>
</dbReference>
<dbReference type="Proteomes" id="UP000326570">
    <property type="component" value="Unassembled WGS sequence"/>
</dbReference>
<comment type="caution">
    <text evidence="3">The sequence shown here is derived from an EMBL/GenBank/DDBJ whole genome shotgun (WGS) entry which is preliminary data.</text>
</comment>
<reference evidence="3 4" key="1">
    <citation type="submission" date="2019-09" db="EMBL/GenBank/DDBJ databases">
        <title>Genome sequence of Adhaeribacter sp. M2.</title>
        <authorList>
            <person name="Srinivasan S."/>
        </authorList>
    </citation>
    <scope>NUCLEOTIDE SEQUENCE [LARGE SCALE GENOMIC DNA]</scope>
    <source>
        <strain evidence="3 4">M2</strain>
    </source>
</reference>
<dbReference type="NCBIfam" id="TIGR03991">
    <property type="entry name" value="alt_bact_glmU"/>
    <property type="match status" value="1"/>
</dbReference>
<dbReference type="AlphaFoldDB" id="A0A5N1IV60"/>